<comment type="caution">
    <text evidence="5">The sequence shown here is derived from an EMBL/GenBank/DDBJ whole genome shotgun (WGS) entry which is preliminary data.</text>
</comment>
<organism evidence="5">
    <name type="scientific">marine sediment metagenome</name>
    <dbReference type="NCBI Taxonomy" id="412755"/>
    <lineage>
        <taxon>unclassified sequences</taxon>
        <taxon>metagenomes</taxon>
        <taxon>ecological metagenomes</taxon>
    </lineage>
</organism>
<dbReference type="AlphaFoldDB" id="A0A0F9IHV9"/>
<proteinExistence type="predicted"/>
<keyword evidence="3" id="KW-0862">Zinc</keyword>
<dbReference type="GO" id="GO:0008270">
    <property type="term" value="F:zinc ion binding"/>
    <property type="evidence" value="ECO:0007669"/>
    <property type="project" value="UniProtKB-KW"/>
</dbReference>
<evidence type="ECO:0000256" key="3">
    <source>
        <dbReference type="ARBA" id="ARBA00022833"/>
    </source>
</evidence>
<dbReference type="SUPFAM" id="SSF57783">
    <property type="entry name" value="Zinc beta-ribbon"/>
    <property type="match status" value="1"/>
</dbReference>
<dbReference type="Pfam" id="PF01096">
    <property type="entry name" value="Zn_ribbon_TFIIS"/>
    <property type="match status" value="1"/>
</dbReference>
<dbReference type="GO" id="GO:0006351">
    <property type="term" value="P:DNA-templated transcription"/>
    <property type="evidence" value="ECO:0007669"/>
    <property type="project" value="InterPro"/>
</dbReference>
<accession>A0A0F9IHV9</accession>
<gene>
    <name evidence="5" type="ORF">LCGC14_1940270</name>
</gene>
<evidence type="ECO:0000313" key="5">
    <source>
        <dbReference type="EMBL" id="KKL86877.1"/>
    </source>
</evidence>
<name>A0A0F9IHV9_9ZZZZ</name>
<evidence type="ECO:0000259" key="4">
    <source>
        <dbReference type="Pfam" id="PF01096"/>
    </source>
</evidence>
<keyword evidence="1" id="KW-0479">Metal-binding</keyword>
<feature type="domain" description="TFIIS-type" evidence="4">
    <location>
        <begin position="63"/>
        <end position="98"/>
    </location>
</feature>
<evidence type="ECO:0000256" key="2">
    <source>
        <dbReference type="ARBA" id="ARBA00022771"/>
    </source>
</evidence>
<reference evidence="5" key="1">
    <citation type="journal article" date="2015" name="Nature">
        <title>Complex archaea that bridge the gap between prokaryotes and eukaryotes.</title>
        <authorList>
            <person name="Spang A."/>
            <person name="Saw J.H."/>
            <person name="Jorgensen S.L."/>
            <person name="Zaremba-Niedzwiedzka K."/>
            <person name="Martijn J."/>
            <person name="Lind A.E."/>
            <person name="van Eijk R."/>
            <person name="Schleper C."/>
            <person name="Guy L."/>
            <person name="Ettema T.J."/>
        </authorList>
    </citation>
    <scope>NUCLEOTIDE SEQUENCE</scope>
</reference>
<dbReference type="InterPro" id="IPR001222">
    <property type="entry name" value="Znf_TFIIS"/>
</dbReference>
<protein>
    <recommendedName>
        <fullName evidence="4">TFIIS-type domain-containing protein</fullName>
    </recommendedName>
</protein>
<dbReference type="EMBL" id="LAZR01020987">
    <property type="protein sequence ID" value="KKL86877.1"/>
    <property type="molecule type" value="Genomic_DNA"/>
</dbReference>
<evidence type="ECO:0000256" key="1">
    <source>
        <dbReference type="ARBA" id="ARBA00022723"/>
    </source>
</evidence>
<sequence>METYRIKVGSIDIEAEKPEDVFETLGSFFDNFYHSLKPEELKDMILKPKSDEYKIDFDVVPNQCPKCGTGNISAEHFEDADSETFRFVDCDECGFRWSETYKFRIWEVEE</sequence>
<keyword evidence="2" id="KW-0863">Zinc-finger</keyword>
<dbReference type="GO" id="GO:0003676">
    <property type="term" value="F:nucleic acid binding"/>
    <property type="evidence" value="ECO:0007669"/>
    <property type="project" value="InterPro"/>
</dbReference>